<dbReference type="PANTHER" id="PTHR13812:SF19">
    <property type="entry name" value="KETIMINE REDUCTASE MU-CRYSTALLIN"/>
    <property type="match status" value="1"/>
</dbReference>
<dbReference type="KEGG" id="sus:Acid_2302"/>
<dbReference type="Pfam" id="PF02423">
    <property type="entry name" value="OCD_Mu_crystall"/>
    <property type="match status" value="1"/>
</dbReference>
<dbReference type="GO" id="GO:0042562">
    <property type="term" value="F:hormone binding"/>
    <property type="evidence" value="ECO:0007669"/>
    <property type="project" value="TreeGrafter"/>
</dbReference>
<dbReference type="PANTHER" id="PTHR13812">
    <property type="entry name" value="KETIMINE REDUCTASE MU-CRYSTALLIN"/>
    <property type="match status" value="1"/>
</dbReference>
<dbReference type="PIRSF" id="PIRSF001439">
    <property type="entry name" value="CryM"/>
    <property type="match status" value="1"/>
</dbReference>
<dbReference type="SUPFAM" id="SSF51735">
    <property type="entry name" value="NAD(P)-binding Rossmann-fold domains"/>
    <property type="match status" value="1"/>
</dbReference>
<dbReference type="AlphaFoldDB" id="Q025M8"/>
<dbReference type="InterPro" id="IPR003462">
    <property type="entry name" value="ODC_Mu_crystall"/>
</dbReference>
<dbReference type="GO" id="GO:0016491">
    <property type="term" value="F:oxidoreductase activity"/>
    <property type="evidence" value="ECO:0007669"/>
    <property type="project" value="UniProtKB-ARBA"/>
</dbReference>
<dbReference type="OrthoDB" id="9792005at2"/>
<dbReference type="eggNOG" id="COG2423">
    <property type="taxonomic scope" value="Bacteria"/>
</dbReference>
<dbReference type="InterPro" id="IPR023401">
    <property type="entry name" value="ODC_N"/>
</dbReference>
<dbReference type="STRING" id="234267.Acid_2302"/>
<name>Q025M8_SOLUE</name>
<dbReference type="FunFam" id="3.40.50.720:FF:000311">
    <property type="entry name" value="Ornithine cyclodeaminase"/>
    <property type="match status" value="1"/>
</dbReference>
<dbReference type="EC" id="4.3.1.12" evidence="2"/>
<protein>
    <submittedName>
        <fullName evidence="2">Ornithine cyclodeaminase</fullName>
        <ecNumber evidence="2">4.3.1.12</ecNumber>
    </submittedName>
</protein>
<dbReference type="GO" id="GO:0019752">
    <property type="term" value="P:carboxylic acid metabolic process"/>
    <property type="evidence" value="ECO:0007669"/>
    <property type="project" value="UniProtKB-ARBA"/>
</dbReference>
<reference evidence="2" key="1">
    <citation type="submission" date="2006-10" db="EMBL/GenBank/DDBJ databases">
        <title>Complete sequence of Solibacter usitatus Ellin6076.</title>
        <authorList>
            <consortium name="US DOE Joint Genome Institute"/>
            <person name="Copeland A."/>
            <person name="Lucas S."/>
            <person name="Lapidus A."/>
            <person name="Barry K."/>
            <person name="Detter J.C."/>
            <person name="Glavina del Rio T."/>
            <person name="Hammon N."/>
            <person name="Israni S."/>
            <person name="Dalin E."/>
            <person name="Tice H."/>
            <person name="Pitluck S."/>
            <person name="Thompson L.S."/>
            <person name="Brettin T."/>
            <person name="Bruce D."/>
            <person name="Han C."/>
            <person name="Tapia R."/>
            <person name="Gilna P."/>
            <person name="Schmutz J."/>
            <person name="Larimer F."/>
            <person name="Land M."/>
            <person name="Hauser L."/>
            <person name="Kyrpides N."/>
            <person name="Mikhailova N."/>
            <person name="Janssen P.H."/>
            <person name="Kuske C.R."/>
            <person name="Richardson P."/>
        </authorList>
    </citation>
    <scope>NUCLEOTIDE SEQUENCE</scope>
    <source>
        <strain evidence="2">Ellin6076</strain>
    </source>
</reference>
<organism evidence="2">
    <name type="scientific">Solibacter usitatus (strain Ellin6076)</name>
    <dbReference type="NCBI Taxonomy" id="234267"/>
    <lineage>
        <taxon>Bacteria</taxon>
        <taxon>Pseudomonadati</taxon>
        <taxon>Acidobacteriota</taxon>
        <taxon>Terriglobia</taxon>
        <taxon>Bryobacterales</taxon>
        <taxon>Solibacteraceae</taxon>
        <taxon>Candidatus Solibacter</taxon>
    </lineage>
</organism>
<dbReference type="Gene3D" id="3.30.1780.10">
    <property type="entry name" value="ornithine cyclodeaminase, domain 1"/>
    <property type="match status" value="1"/>
</dbReference>
<sequence>MPLWLSESDVRAALPMTDLIDAMERALIAFSAGRVVQPVRTVMEFRPGGFFGLMPALDPDGLLGAKILTVLPENLEAGLPSHQASILLFDPTSGALLAITDGRYITEARTAAVSAVSVRHLARRDAKVLAIIGSGVQAHSHMEALLLVHEFGEFRAWSPNAARLEKFTQHWNITGAASAEQAVRGADVIVLATSSATPVIEDEWVGDGAHVIAVGACRANMREAAPRLVGRSLVVVDSRAAAMKEAGDILLAMQEGYCGAGHIYAELGEIAAGRKPGRRDAAQVTFFKSLGLAIEDVVSAGLAYGRAVECERGVQVPL</sequence>
<proteinExistence type="inferred from homology"/>
<dbReference type="GO" id="GO:0008473">
    <property type="term" value="F:ornithine cyclodeaminase activity"/>
    <property type="evidence" value="ECO:0007669"/>
    <property type="project" value="UniProtKB-EC"/>
</dbReference>
<dbReference type="InParanoid" id="Q025M8"/>
<comment type="similarity">
    <text evidence="1">Belongs to the ornithine cyclodeaminase/mu-crystallin family.</text>
</comment>
<evidence type="ECO:0000256" key="1">
    <source>
        <dbReference type="ARBA" id="ARBA00008903"/>
    </source>
</evidence>
<dbReference type="GO" id="GO:0005737">
    <property type="term" value="C:cytoplasm"/>
    <property type="evidence" value="ECO:0007669"/>
    <property type="project" value="TreeGrafter"/>
</dbReference>
<dbReference type="EMBL" id="CP000473">
    <property type="protein sequence ID" value="ABJ83291.1"/>
    <property type="molecule type" value="Genomic_DNA"/>
</dbReference>
<keyword evidence="2" id="KW-0456">Lyase</keyword>
<gene>
    <name evidence="2" type="ordered locus">Acid_2302</name>
</gene>
<evidence type="ECO:0000313" key="2">
    <source>
        <dbReference type="EMBL" id="ABJ83291.1"/>
    </source>
</evidence>
<dbReference type="HOGENOM" id="CLU_042088_1_1_0"/>
<accession>Q025M8</accession>
<dbReference type="InterPro" id="IPR036291">
    <property type="entry name" value="NAD(P)-bd_dom_sf"/>
</dbReference>
<dbReference type="Gene3D" id="3.40.50.720">
    <property type="entry name" value="NAD(P)-binding Rossmann-like Domain"/>
    <property type="match status" value="1"/>
</dbReference>